<gene>
    <name evidence="2" type="ORF">FBY41_1742</name>
</gene>
<dbReference type="OrthoDB" id="3859571at2"/>
<dbReference type="AlphaFoldDB" id="A0A543HTZ6"/>
<feature type="transmembrane region" description="Helical" evidence="1">
    <location>
        <begin position="46"/>
        <end position="67"/>
    </location>
</feature>
<keyword evidence="1" id="KW-1133">Transmembrane helix</keyword>
<evidence type="ECO:0000313" key="2">
    <source>
        <dbReference type="EMBL" id="TQM61729.1"/>
    </source>
</evidence>
<proteinExistence type="predicted"/>
<keyword evidence="1" id="KW-0812">Transmembrane</keyword>
<protein>
    <submittedName>
        <fullName evidence="2">Uncharacterized protein</fullName>
    </submittedName>
</protein>
<evidence type="ECO:0000256" key="1">
    <source>
        <dbReference type="SAM" id="Phobius"/>
    </source>
</evidence>
<dbReference type="RefSeq" id="WP_141843542.1">
    <property type="nucleotide sequence ID" value="NZ_VFPM01000002.1"/>
</dbReference>
<name>A0A543HTZ6_9MICO</name>
<organism evidence="2 3">
    <name type="scientific">Humibacillus xanthopallidus</name>
    <dbReference type="NCBI Taxonomy" id="412689"/>
    <lineage>
        <taxon>Bacteria</taxon>
        <taxon>Bacillati</taxon>
        <taxon>Actinomycetota</taxon>
        <taxon>Actinomycetes</taxon>
        <taxon>Micrococcales</taxon>
        <taxon>Intrasporangiaceae</taxon>
        <taxon>Humibacillus</taxon>
    </lineage>
</organism>
<accession>A0A543HTZ6</accession>
<dbReference type="Proteomes" id="UP000316747">
    <property type="component" value="Unassembled WGS sequence"/>
</dbReference>
<sequence>MIDTTTPFTVRFARLPRRGLLLGLSASRVACIAIAALVLIPAMFVASTLGAIATAPIWGALVALAFVRRGGRPAIEALPTAAHFGLRRASGQTKWRARPAKPRPAGTLALPGDAAAMRFLVDEKSGTAVLHEPHAQSLTVAAVVSHPAYVLLAPEEQARRVHGWGRALAGLAHRGTGTRVQVLEISLPDAGRGITGWWDTHGVKSRDQWAVREYEALMKTAAPAASTHRTLVAISLDLRAARTHIRQSGRGLAGAVACLRQEMTSFEASLRAADLRLVSWLGEADLAATLRQAYEPGFDKERFVPCRLESAGPMAVDEEWDHLRHDNAHSAVLWISEWPRIDAPPFFLHALVFQPGIRKTISITAEPVPADEAIREIRKAKVEYATEAAQKARIGALADLSDSVEASDVLDRERALIAGHADIRFTGLIAVTAATGADLEAAVAEVSRAAIQSGCETRRLYGQQARAFVAAALPLARKVN</sequence>
<dbReference type="NCBIfam" id="NF042935">
    <property type="entry name" value="SCO6880_fam"/>
    <property type="match status" value="1"/>
</dbReference>
<evidence type="ECO:0000313" key="3">
    <source>
        <dbReference type="Proteomes" id="UP000316747"/>
    </source>
</evidence>
<dbReference type="EMBL" id="VFPM01000002">
    <property type="protein sequence ID" value="TQM61729.1"/>
    <property type="molecule type" value="Genomic_DNA"/>
</dbReference>
<keyword evidence="1" id="KW-0472">Membrane</keyword>
<feature type="transmembrane region" description="Helical" evidence="1">
    <location>
        <begin position="20"/>
        <end position="40"/>
    </location>
</feature>
<reference evidence="2 3" key="1">
    <citation type="submission" date="2019-06" db="EMBL/GenBank/DDBJ databases">
        <title>Genome sequencing of plant associated microbes to promote plant fitness in Sorghum bicolor and Oryza sativa.</title>
        <authorList>
            <person name="Coleman-Derr D."/>
        </authorList>
    </citation>
    <scope>NUCLEOTIDE SEQUENCE [LARGE SCALE GENOMIC DNA]</scope>
    <source>
        <strain evidence="2 3">KV-663</strain>
    </source>
</reference>
<dbReference type="InterPro" id="IPR049978">
    <property type="entry name" value="SCO6880-like"/>
</dbReference>
<keyword evidence="3" id="KW-1185">Reference proteome</keyword>
<comment type="caution">
    <text evidence="2">The sequence shown here is derived from an EMBL/GenBank/DDBJ whole genome shotgun (WGS) entry which is preliminary data.</text>
</comment>